<gene>
    <name evidence="2" type="ORF">EJV47_09900</name>
</gene>
<evidence type="ECO:0000313" key="3">
    <source>
        <dbReference type="Proteomes" id="UP000282184"/>
    </source>
</evidence>
<dbReference type="RefSeq" id="WP_126692981.1">
    <property type="nucleotide sequence ID" value="NZ_RXOF01000004.1"/>
</dbReference>
<evidence type="ECO:0000313" key="2">
    <source>
        <dbReference type="EMBL" id="RTQ50916.1"/>
    </source>
</evidence>
<feature type="transmembrane region" description="Helical" evidence="1">
    <location>
        <begin position="83"/>
        <end position="104"/>
    </location>
</feature>
<protein>
    <submittedName>
        <fullName evidence="2">Uncharacterized protein</fullName>
    </submittedName>
</protein>
<organism evidence="2 3">
    <name type="scientific">Hymenobacter gummosus</name>
    <dbReference type="NCBI Taxonomy" id="1776032"/>
    <lineage>
        <taxon>Bacteria</taxon>
        <taxon>Pseudomonadati</taxon>
        <taxon>Bacteroidota</taxon>
        <taxon>Cytophagia</taxon>
        <taxon>Cytophagales</taxon>
        <taxon>Hymenobacteraceae</taxon>
        <taxon>Hymenobacter</taxon>
    </lineage>
</organism>
<accession>A0A3S0QJ46</accession>
<dbReference type="AlphaFoldDB" id="A0A3S0QJ46"/>
<name>A0A3S0QJ46_9BACT</name>
<dbReference type="Proteomes" id="UP000282184">
    <property type="component" value="Unassembled WGS sequence"/>
</dbReference>
<dbReference type="EMBL" id="RXOF01000004">
    <property type="protein sequence ID" value="RTQ50916.1"/>
    <property type="molecule type" value="Genomic_DNA"/>
</dbReference>
<feature type="transmembrane region" description="Helical" evidence="1">
    <location>
        <begin position="50"/>
        <end position="71"/>
    </location>
</feature>
<reference evidence="2 3" key="1">
    <citation type="submission" date="2018-12" db="EMBL/GenBank/DDBJ databases">
        <title>Hymenobacter gummosus sp. nov., isolated from a spring.</title>
        <authorList>
            <person name="Nie L."/>
        </authorList>
    </citation>
    <scope>NUCLEOTIDE SEQUENCE [LARGE SCALE GENOMIC DNA]</scope>
    <source>
        <strain evidence="2 3">KCTC 52166</strain>
    </source>
</reference>
<keyword evidence="1" id="KW-0472">Membrane</keyword>
<keyword evidence="3" id="KW-1185">Reference proteome</keyword>
<keyword evidence="1" id="KW-0812">Transmembrane</keyword>
<proteinExistence type="predicted"/>
<dbReference type="OrthoDB" id="9927061at2"/>
<sequence>MALLLSLALGRHPARAQLRRPLLAPAPTRSYTLEDTAYAVRRLFDKRDGAATALLARSLGVLSGVGIAALLPISLGSGGVKQGLVGAGLLTGAIGAGVSLPRMLRFSRKHRDEVVAAYLQGEPLPTYVRRHLRPEHFRADGR</sequence>
<comment type="caution">
    <text evidence="2">The sequence shown here is derived from an EMBL/GenBank/DDBJ whole genome shotgun (WGS) entry which is preliminary data.</text>
</comment>
<keyword evidence="1" id="KW-1133">Transmembrane helix</keyword>
<evidence type="ECO:0000256" key="1">
    <source>
        <dbReference type="SAM" id="Phobius"/>
    </source>
</evidence>